<dbReference type="GO" id="GO:0000981">
    <property type="term" value="F:DNA-binding transcription factor activity, RNA polymerase II-specific"/>
    <property type="evidence" value="ECO:0007669"/>
    <property type="project" value="TreeGrafter"/>
</dbReference>
<evidence type="ECO:0000256" key="1">
    <source>
        <dbReference type="ARBA" id="ARBA00008275"/>
    </source>
</evidence>
<dbReference type="Proteomes" id="UP000221080">
    <property type="component" value="Chromosome 19"/>
</dbReference>
<sequence>MTGCLTELSATVQNLKSLALARAADLPLRPLLYASGTAAAVAGVYYYIMKRGDGERTADTTLTEDPVQTQLSAVDVSLLDPGLMSDVDGVHVTQTDSAVPQESLSEAGEKNQKVEVSSAPVHSKRSNLEDRVRELEELLCEAHRECERKTKECEREQEAHNIMKLQYDEMKETSHNAASLKVSLAETERKYEQVMESNAQLKNENSDLVSEVNTLQDSLQDLGILLSETHTECAEAVRSYESELNLRKYVQSEYDKREENCNKKISTLRVTLVAADRQYEQAMESIAQLEKENSKLMSDVKTLQDSMLELDEELSVTRIRCNEIIRECEGKTWELGMLQSDCNEMKETLLKECEKEPEIHRMLLSQNDELKKLLNQKEELLKVSLAEAERKCEQAMEHNAQLENENSNLMSQVNTLQGSVQQLEEEVSETHRKCEEIKREYEREAQFKEMRATLEQCNVLLKECAREREAHSVLKLQHSQVTLTHTEESLKVSLAEAERKYEQVKETNTRVENEKSVLVSKVNQLQDTVRGLTTLLAQTYKKCTKALSVCAIAKGVADFVESEATKRVTFLIQTKKSLEVALAEAEQKFERAKVEITQLENNKAEIESNIRTLLDMASDSAEQLCETRRRCDEVTRECAQKTRDLRKLESKWNLLNETVLKDYEAGCVAHGVLRVQYNELKEQHEELLKECEREREAHSVLKSQYDQMKETSMQSNAQLENEKSDLMYHVHKLGGRVQQLEELLYEADMTCGAIKQECKRERETHSDLKLSYDEMKETQSHNKESLRVTVAEAEGKYGPAIKSSAQLDSEKSDLMSQVNTP</sequence>
<dbReference type="PANTHER" id="PTHR19212:SF5">
    <property type="entry name" value="LEUCINE-RICH REPEAT FLIGHTLESS-INTERACTING PROTEIN 1"/>
    <property type="match status" value="1"/>
</dbReference>
<feature type="coiled-coil region" evidence="3">
    <location>
        <begin position="568"/>
        <end position="704"/>
    </location>
</feature>
<gene>
    <name evidence="6" type="primary">LOC108280150</name>
</gene>
<dbReference type="AlphaFoldDB" id="A0A2D0T704"/>
<proteinExistence type="inferred from homology"/>
<protein>
    <submittedName>
        <fullName evidence="6">Myosin heavy chain, striated muscle</fullName>
    </submittedName>
</protein>
<evidence type="ECO:0000313" key="5">
    <source>
        <dbReference type="Proteomes" id="UP000221080"/>
    </source>
</evidence>
<reference evidence="6" key="2">
    <citation type="submission" date="2025-08" db="UniProtKB">
        <authorList>
            <consortium name="RefSeq"/>
        </authorList>
    </citation>
    <scope>IDENTIFICATION</scope>
    <source>
        <tissue evidence="6">Blood</tissue>
    </source>
</reference>
<dbReference type="InterPro" id="IPR019139">
    <property type="entry name" value="LRRFIP1/2"/>
</dbReference>
<dbReference type="OrthoDB" id="8962335at2759"/>
<feature type="region of interest" description="Disordered" evidence="4">
    <location>
        <begin position="99"/>
        <end position="128"/>
    </location>
</feature>
<evidence type="ECO:0000256" key="4">
    <source>
        <dbReference type="SAM" id="MobiDB-lite"/>
    </source>
</evidence>
<dbReference type="GeneID" id="108280150"/>
<dbReference type="RefSeq" id="XP_017350420.1">
    <property type="nucleotide sequence ID" value="XM_017494931.3"/>
</dbReference>
<dbReference type="Gene3D" id="1.20.5.4090">
    <property type="match status" value="9"/>
</dbReference>
<feature type="coiled-coil region" evidence="3">
    <location>
        <begin position="170"/>
        <end position="218"/>
    </location>
</feature>
<feature type="coiled-coil region" evidence="3">
    <location>
        <begin position="487"/>
        <end position="514"/>
    </location>
</feature>
<dbReference type="KEGG" id="ipu:108280150"/>
<keyword evidence="5" id="KW-1185">Reference proteome</keyword>
<accession>A0A2D0T704</accession>
<evidence type="ECO:0000313" key="6">
    <source>
        <dbReference type="RefSeq" id="XP_017350420.1"/>
    </source>
</evidence>
<dbReference type="Pfam" id="PF09738">
    <property type="entry name" value="LRRFIP"/>
    <property type="match status" value="5"/>
</dbReference>
<dbReference type="PANTHER" id="PTHR19212">
    <property type="entry name" value="LEUCINE RICH REPEAT IN FLII INTERACTING PROTEIN"/>
    <property type="match status" value="1"/>
</dbReference>
<comment type="similarity">
    <text evidence="1">Belongs to the LRRFIP family.</text>
</comment>
<dbReference type="GO" id="GO:0000978">
    <property type="term" value="F:RNA polymerase II cis-regulatory region sequence-specific DNA binding"/>
    <property type="evidence" value="ECO:0007669"/>
    <property type="project" value="TreeGrafter"/>
</dbReference>
<name>A0A2D0T704_ICTPU</name>
<keyword evidence="2 3" id="KW-0175">Coiled coil</keyword>
<feature type="region of interest" description="Disordered" evidence="4">
    <location>
        <begin position="797"/>
        <end position="821"/>
    </location>
</feature>
<evidence type="ECO:0000256" key="2">
    <source>
        <dbReference type="ARBA" id="ARBA00023054"/>
    </source>
</evidence>
<feature type="coiled-coil region" evidence="3">
    <location>
        <begin position="360"/>
        <end position="444"/>
    </location>
</feature>
<reference evidence="5" key="1">
    <citation type="journal article" date="2016" name="Nat. Commun.">
        <title>The channel catfish genome sequence provides insights into the evolution of scale formation in teleosts.</title>
        <authorList>
            <person name="Liu Z."/>
            <person name="Liu S."/>
            <person name="Yao J."/>
            <person name="Bao L."/>
            <person name="Zhang J."/>
            <person name="Li Y."/>
            <person name="Jiang C."/>
            <person name="Sun L."/>
            <person name="Wang R."/>
            <person name="Zhang Y."/>
            <person name="Zhou T."/>
            <person name="Zeng Q."/>
            <person name="Fu Q."/>
            <person name="Gao S."/>
            <person name="Li N."/>
            <person name="Koren S."/>
            <person name="Jiang Y."/>
            <person name="Zimin A."/>
            <person name="Xu P."/>
            <person name="Phillippy A.M."/>
            <person name="Geng X."/>
            <person name="Song L."/>
            <person name="Sun F."/>
            <person name="Li C."/>
            <person name="Wang X."/>
            <person name="Chen A."/>
            <person name="Jin Y."/>
            <person name="Yuan Z."/>
            <person name="Yang Y."/>
            <person name="Tan S."/>
            <person name="Peatman E."/>
            <person name="Lu J."/>
            <person name="Qin Z."/>
            <person name="Dunham R."/>
            <person name="Li Z."/>
            <person name="Sonstegard T."/>
            <person name="Feng J."/>
            <person name="Danzmann R.G."/>
            <person name="Schroeder S."/>
            <person name="Scheffler B."/>
            <person name="Duke M.V."/>
            <person name="Ballard L."/>
            <person name="Kucuktas H."/>
            <person name="Kaltenboeck L."/>
            <person name="Liu H."/>
            <person name="Armbruster J."/>
            <person name="Xie Y."/>
            <person name="Kirby M.L."/>
            <person name="Tian Y."/>
            <person name="Flanagan M.E."/>
            <person name="Mu W."/>
            <person name="Waldbieser G.C."/>
        </authorList>
    </citation>
    <scope>NUCLEOTIDE SEQUENCE [LARGE SCALE GENOMIC DNA]</scope>
    <source>
        <strain evidence="5">SDA103</strain>
    </source>
</reference>
<feature type="coiled-coil region" evidence="3">
    <location>
        <begin position="272"/>
        <end position="313"/>
    </location>
</feature>
<organism evidence="5 6">
    <name type="scientific">Ictalurus punctatus</name>
    <name type="common">Channel catfish</name>
    <name type="synonym">Silurus punctatus</name>
    <dbReference type="NCBI Taxonomy" id="7998"/>
    <lineage>
        <taxon>Eukaryota</taxon>
        <taxon>Metazoa</taxon>
        <taxon>Chordata</taxon>
        <taxon>Craniata</taxon>
        <taxon>Vertebrata</taxon>
        <taxon>Euteleostomi</taxon>
        <taxon>Actinopterygii</taxon>
        <taxon>Neopterygii</taxon>
        <taxon>Teleostei</taxon>
        <taxon>Ostariophysi</taxon>
        <taxon>Siluriformes</taxon>
        <taxon>Ictaluridae</taxon>
        <taxon>Ictalurus</taxon>
    </lineage>
</organism>
<evidence type="ECO:0000256" key="3">
    <source>
        <dbReference type="SAM" id="Coils"/>
    </source>
</evidence>